<feature type="transmembrane region" description="Helical" evidence="8">
    <location>
        <begin position="129"/>
        <end position="148"/>
    </location>
</feature>
<keyword evidence="7" id="KW-0807">Transducer</keyword>
<name>A0A9P0E2M7_NEZVI</name>
<dbReference type="GO" id="GO:0050909">
    <property type="term" value="P:sensory perception of taste"/>
    <property type="evidence" value="ECO:0007669"/>
    <property type="project" value="InterPro"/>
</dbReference>
<comment type="subcellular location">
    <subcellularLocation>
        <location evidence="1">Cell membrane</location>
        <topology evidence="1">Multi-pass membrane protein</topology>
    </subcellularLocation>
</comment>
<keyword evidence="6" id="KW-0675">Receptor</keyword>
<dbReference type="InterPro" id="IPR013604">
    <property type="entry name" value="7TM_chemorcpt"/>
</dbReference>
<dbReference type="GO" id="GO:0030424">
    <property type="term" value="C:axon"/>
    <property type="evidence" value="ECO:0007669"/>
    <property type="project" value="TreeGrafter"/>
</dbReference>
<dbReference type="AlphaFoldDB" id="A0A9P0E2M7"/>
<evidence type="ECO:0000256" key="6">
    <source>
        <dbReference type="ARBA" id="ARBA00023170"/>
    </source>
</evidence>
<keyword evidence="3 8" id="KW-0812">Transmembrane</keyword>
<organism evidence="9 10">
    <name type="scientific">Nezara viridula</name>
    <name type="common">Southern green stink bug</name>
    <name type="synonym">Cimex viridulus</name>
    <dbReference type="NCBI Taxonomy" id="85310"/>
    <lineage>
        <taxon>Eukaryota</taxon>
        <taxon>Metazoa</taxon>
        <taxon>Ecdysozoa</taxon>
        <taxon>Arthropoda</taxon>
        <taxon>Hexapoda</taxon>
        <taxon>Insecta</taxon>
        <taxon>Pterygota</taxon>
        <taxon>Neoptera</taxon>
        <taxon>Paraneoptera</taxon>
        <taxon>Hemiptera</taxon>
        <taxon>Heteroptera</taxon>
        <taxon>Panheteroptera</taxon>
        <taxon>Pentatomomorpha</taxon>
        <taxon>Pentatomoidea</taxon>
        <taxon>Pentatomidae</taxon>
        <taxon>Pentatominae</taxon>
        <taxon>Nezara</taxon>
    </lineage>
</organism>
<proteinExistence type="predicted"/>
<dbReference type="GO" id="GO:0030425">
    <property type="term" value="C:dendrite"/>
    <property type="evidence" value="ECO:0007669"/>
    <property type="project" value="TreeGrafter"/>
</dbReference>
<keyword evidence="5 8" id="KW-0472">Membrane</keyword>
<dbReference type="GO" id="GO:0043025">
    <property type="term" value="C:neuronal cell body"/>
    <property type="evidence" value="ECO:0007669"/>
    <property type="project" value="TreeGrafter"/>
</dbReference>
<keyword evidence="10" id="KW-1185">Reference proteome</keyword>
<dbReference type="GO" id="GO:0007165">
    <property type="term" value="P:signal transduction"/>
    <property type="evidence" value="ECO:0007669"/>
    <property type="project" value="UniProtKB-KW"/>
</dbReference>
<protein>
    <recommendedName>
        <fullName evidence="11">Gustatory receptor</fullName>
    </recommendedName>
</protein>
<evidence type="ECO:0000256" key="8">
    <source>
        <dbReference type="SAM" id="Phobius"/>
    </source>
</evidence>
<accession>A0A9P0E2M7</accession>
<dbReference type="EMBL" id="OV725077">
    <property type="protein sequence ID" value="CAH1388673.1"/>
    <property type="molecule type" value="Genomic_DNA"/>
</dbReference>
<evidence type="ECO:0000256" key="3">
    <source>
        <dbReference type="ARBA" id="ARBA00022692"/>
    </source>
</evidence>
<dbReference type="GO" id="GO:0005886">
    <property type="term" value="C:plasma membrane"/>
    <property type="evidence" value="ECO:0007669"/>
    <property type="project" value="UniProtKB-SubCell"/>
</dbReference>
<reference evidence="9" key="1">
    <citation type="submission" date="2022-01" db="EMBL/GenBank/DDBJ databases">
        <authorList>
            <person name="King R."/>
        </authorList>
    </citation>
    <scope>NUCLEOTIDE SEQUENCE</scope>
</reference>
<evidence type="ECO:0000256" key="2">
    <source>
        <dbReference type="ARBA" id="ARBA00022475"/>
    </source>
</evidence>
<dbReference type="PANTHER" id="PTHR21143">
    <property type="entry name" value="INVERTEBRATE GUSTATORY RECEPTOR"/>
    <property type="match status" value="1"/>
</dbReference>
<evidence type="ECO:0000256" key="7">
    <source>
        <dbReference type="ARBA" id="ARBA00023224"/>
    </source>
</evidence>
<evidence type="ECO:0008006" key="11">
    <source>
        <dbReference type="Google" id="ProtNLM"/>
    </source>
</evidence>
<evidence type="ECO:0000313" key="9">
    <source>
        <dbReference type="EMBL" id="CAH1388673.1"/>
    </source>
</evidence>
<dbReference type="Proteomes" id="UP001152798">
    <property type="component" value="Chromosome 1"/>
</dbReference>
<evidence type="ECO:0000256" key="1">
    <source>
        <dbReference type="ARBA" id="ARBA00004651"/>
    </source>
</evidence>
<evidence type="ECO:0000256" key="4">
    <source>
        <dbReference type="ARBA" id="ARBA00022989"/>
    </source>
</evidence>
<evidence type="ECO:0000313" key="10">
    <source>
        <dbReference type="Proteomes" id="UP001152798"/>
    </source>
</evidence>
<evidence type="ECO:0000256" key="5">
    <source>
        <dbReference type="ARBA" id="ARBA00023136"/>
    </source>
</evidence>
<dbReference type="Pfam" id="PF08395">
    <property type="entry name" value="7tm_7"/>
    <property type="match status" value="1"/>
</dbReference>
<gene>
    <name evidence="9" type="ORF">NEZAVI_LOCUS243</name>
</gene>
<dbReference type="OrthoDB" id="6622878at2759"/>
<keyword evidence="2" id="KW-1003">Cell membrane</keyword>
<feature type="transmembrane region" description="Helical" evidence="8">
    <location>
        <begin position="97"/>
        <end position="117"/>
    </location>
</feature>
<sequence length="234" mass="26533">MLISFIYVLTASYFETKVYGRIIDLPAVIIVHATISLTFSLVFFLGLLSLSTAIGLKKRIKDSQRAQDIAAYRKLWVKLAHLTTEIGNVLGPTMMEWLLIGSIAVIISCYSLIYLLYDIAAHNAIDQSEINSGVFFLVMSSILLIFLCEFGNRRTSSVGTKVQQELLRLSFTGRDKEFHQEVNLFIQTIHFRFPNFVLCGFITLNRQYLVSLISGGITYLIVLVQFRSNQNTEE</sequence>
<feature type="transmembrane region" description="Helical" evidence="8">
    <location>
        <begin position="208"/>
        <end position="226"/>
    </location>
</feature>
<dbReference type="PANTHER" id="PTHR21143:SF121">
    <property type="entry name" value="GUSTATORY AND ODORANT RECEPTOR 21A"/>
    <property type="match status" value="1"/>
</dbReference>
<keyword evidence="4 8" id="KW-1133">Transmembrane helix</keyword>
<feature type="transmembrane region" description="Helical" evidence="8">
    <location>
        <begin position="30"/>
        <end position="56"/>
    </location>
</feature>